<reference evidence="4 5" key="1">
    <citation type="submission" date="2021-04" db="EMBL/GenBank/DDBJ databases">
        <authorList>
            <person name="Pira H."/>
            <person name="Risdian C."/>
            <person name="Wink J."/>
        </authorList>
    </citation>
    <scope>NUCLEOTIDE SEQUENCE [LARGE SCALE GENOMIC DNA]</scope>
    <source>
        <strain evidence="4 5">WHA3</strain>
    </source>
</reference>
<dbReference type="EMBL" id="JAGSPA010000003">
    <property type="protein sequence ID" value="MBV7257173.1"/>
    <property type="molecule type" value="Genomic_DNA"/>
</dbReference>
<dbReference type="Proteomes" id="UP000722336">
    <property type="component" value="Unassembled WGS sequence"/>
</dbReference>
<keyword evidence="3" id="KW-0804">Transcription</keyword>
<organism evidence="4 5">
    <name type="scientific">Pacificimonas pallii</name>
    <dbReference type="NCBI Taxonomy" id="2827236"/>
    <lineage>
        <taxon>Bacteria</taxon>
        <taxon>Pseudomonadati</taxon>
        <taxon>Pseudomonadota</taxon>
        <taxon>Alphaproteobacteria</taxon>
        <taxon>Sphingomonadales</taxon>
        <taxon>Sphingosinicellaceae</taxon>
        <taxon>Pacificimonas</taxon>
    </lineage>
</organism>
<evidence type="ECO:0000313" key="5">
    <source>
        <dbReference type="Proteomes" id="UP000722336"/>
    </source>
</evidence>
<sequence length="134" mass="14203">MSESSLILSLPRREREVFELLVTAGQATAGELLEGMRDPPSYSAVRALLARLEGRGVIERRAPSGGASGPSIVYAPVPQKAELREGALKSMISTFFGGSAAAAATALLGMSRDLSADDIDKLQDMIDRQKREAG</sequence>
<evidence type="ECO:0000256" key="3">
    <source>
        <dbReference type="ARBA" id="ARBA00023163"/>
    </source>
</evidence>
<keyword evidence="2" id="KW-0238">DNA-binding</keyword>
<comment type="caution">
    <text evidence="4">The sequence shown here is derived from an EMBL/GenBank/DDBJ whole genome shotgun (WGS) entry which is preliminary data.</text>
</comment>
<keyword evidence="5" id="KW-1185">Reference proteome</keyword>
<accession>A0ABS6SFH4</accession>
<evidence type="ECO:0000256" key="1">
    <source>
        <dbReference type="ARBA" id="ARBA00023015"/>
    </source>
</evidence>
<gene>
    <name evidence="4" type="ORF">KCG44_10305</name>
</gene>
<keyword evidence="1" id="KW-0805">Transcription regulation</keyword>
<dbReference type="InterPro" id="IPR005650">
    <property type="entry name" value="BlaI_family"/>
</dbReference>
<proteinExistence type="predicted"/>
<dbReference type="RefSeq" id="WP_218446002.1">
    <property type="nucleotide sequence ID" value="NZ_JAGSPA010000003.1"/>
</dbReference>
<evidence type="ECO:0000256" key="2">
    <source>
        <dbReference type="ARBA" id="ARBA00023125"/>
    </source>
</evidence>
<dbReference type="Pfam" id="PF03965">
    <property type="entry name" value="Penicillinase_R"/>
    <property type="match status" value="1"/>
</dbReference>
<evidence type="ECO:0000313" key="4">
    <source>
        <dbReference type="EMBL" id="MBV7257173.1"/>
    </source>
</evidence>
<name>A0ABS6SFH4_9SPHN</name>
<protein>
    <submittedName>
        <fullName evidence="4">BlaI/MecI/CopY family transcriptional regulator</fullName>
    </submittedName>
</protein>